<accession>A0ABY2QFU3</accession>
<organism evidence="1 2">
    <name type="scientific">Sphingomonas olei</name>
    <dbReference type="NCBI Taxonomy" id="1886787"/>
    <lineage>
        <taxon>Bacteria</taxon>
        <taxon>Pseudomonadati</taxon>
        <taxon>Pseudomonadota</taxon>
        <taxon>Alphaproteobacteria</taxon>
        <taxon>Sphingomonadales</taxon>
        <taxon>Sphingomonadaceae</taxon>
        <taxon>Sphingomonas</taxon>
    </lineage>
</organism>
<sequence>MSLRLPQGLGPSVAPDRLNQAFQHEIAAEKAASLGRSGKKLAATLAQLHSAADEGDRATLIKNAAEAAHHYFIQRELCGLFVHQSIIDDYDIPREVLAQMGAR</sequence>
<keyword evidence="2" id="KW-1185">Reference proteome</keyword>
<name>A0ABY2QFU3_9SPHN</name>
<evidence type="ECO:0000313" key="1">
    <source>
        <dbReference type="EMBL" id="THG39167.1"/>
    </source>
</evidence>
<evidence type="ECO:0000313" key="2">
    <source>
        <dbReference type="Proteomes" id="UP000308038"/>
    </source>
</evidence>
<reference evidence="1 2" key="1">
    <citation type="submission" date="2019-04" db="EMBL/GenBank/DDBJ databases">
        <title>Microbes associate with the intestines of laboratory mice.</title>
        <authorList>
            <person name="Navarre W."/>
            <person name="Wong E."/>
            <person name="Huang K.C."/>
            <person name="Tropini C."/>
            <person name="Ng K."/>
            <person name="Yu B."/>
        </authorList>
    </citation>
    <scope>NUCLEOTIDE SEQUENCE [LARGE SCALE GENOMIC DNA]</scope>
    <source>
        <strain evidence="1 2">NM83_B4-11</strain>
    </source>
</reference>
<dbReference type="Pfam" id="PF20370">
    <property type="entry name" value="DUF6665"/>
    <property type="match status" value="1"/>
</dbReference>
<protein>
    <submittedName>
        <fullName evidence="1">Uncharacterized protein</fullName>
    </submittedName>
</protein>
<dbReference type="Proteomes" id="UP000308038">
    <property type="component" value="Unassembled WGS sequence"/>
</dbReference>
<dbReference type="InterPro" id="IPR046606">
    <property type="entry name" value="DUF6665"/>
</dbReference>
<dbReference type="RefSeq" id="WP_046407492.1">
    <property type="nucleotide sequence ID" value="NZ_SSTI01000009.1"/>
</dbReference>
<comment type="caution">
    <text evidence="1">The sequence shown here is derived from an EMBL/GenBank/DDBJ whole genome shotgun (WGS) entry which is preliminary data.</text>
</comment>
<dbReference type="EMBL" id="SSTI01000009">
    <property type="protein sequence ID" value="THG39167.1"/>
    <property type="molecule type" value="Genomic_DNA"/>
</dbReference>
<proteinExistence type="predicted"/>
<gene>
    <name evidence="1" type="ORF">E5988_13065</name>
</gene>